<keyword evidence="6 8" id="KW-0472">Membrane</keyword>
<dbReference type="Proteomes" id="UP000302139">
    <property type="component" value="Unassembled WGS sequence"/>
</dbReference>
<evidence type="ECO:0000256" key="4">
    <source>
        <dbReference type="ARBA" id="ARBA00022801"/>
    </source>
</evidence>
<evidence type="ECO:0000256" key="7">
    <source>
        <dbReference type="SAM" id="MobiDB-lite"/>
    </source>
</evidence>
<dbReference type="GO" id="GO:0004252">
    <property type="term" value="F:serine-type endopeptidase activity"/>
    <property type="evidence" value="ECO:0007669"/>
    <property type="project" value="InterPro"/>
</dbReference>
<evidence type="ECO:0000256" key="1">
    <source>
        <dbReference type="ARBA" id="ARBA00004141"/>
    </source>
</evidence>
<dbReference type="Gene3D" id="1.20.1540.10">
    <property type="entry name" value="Rhomboid-like"/>
    <property type="match status" value="1"/>
</dbReference>
<organism evidence="10 11">
    <name type="scientific">Streptomyces avermitilis</name>
    <dbReference type="NCBI Taxonomy" id="33903"/>
    <lineage>
        <taxon>Bacteria</taxon>
        <taxon>Bacillati</taxon>
        <taxon>Actinomycetota</taxon>
        <taxon>Actinomycetes</taxon>
        <taxon>Kitasatosporales</taxon>
        <taxon>Streptomycetaceae</taxon>
        <taxon>Streptomyces</taxon>
    </lineage>
</organism>
<evidence type="ECO:0000256" key="6">
    <source>
        <dbReference type="ARBA" id="ARBA00023136"/>
    </source>
</evidence>
<gene>
    <name evidence="10" type="ORF">SAV14893_058110</name>
</gene>
<dbReference type="GO" id="GO:0006508">
    <property type="term" value="P:proteolysis"/>
    <property type="evidence" value="ECO:0007669"/>
    <property type="project" value="UniProtKB-KW"/>
</dbReference>
<keyword evidence="10" id="KW-0645">Protease</keyword>
<evidence type="ECO:0000259" key="9">
    <source>
        <dbReference type="Pfam" id="PF01694"/>
    </source>
</evidence>
<feature type="transmembrane region" description="Helical" evidence="8">
    <location>
        <begin position="215"/>
        <end position="234"/>
    </location>
</feature>
<keyword evidence="3 8" id="KW-0812">Transmembrane</keyword>
<dbReference type="InterPro" id="IPR035952">
    <property type="entry name" value="Rhomboid-like_sf"/>
</dbReference>
<evidence type="ECO:0000256" key="3">
    <source>
        <dbReference type="ARBA" id="ARBA00022692"/>
    </source>
</evidence>
<evidence type="ECO:0000256" key="2">
    <source>
        <dbReference type="ARBA" id="ARBA00009045"/>
    </source>
</evidence>
<sequence>MFAADPHRLIVRPHPFEEPAVEPKSPESPETPDSPESPESADSAVTTCYRHPKVESHVRCIRCDRYICPDCMREASVGHQCVECVKEGARSVRQARTAFGGRITTAPLVTYVLIGLNVLAYLGEVLRPALVDRFQMLGAGLAGPDGGHYLWQDPYPSSFHAEGVVGGEWERLLTGAFLHLPPTEGTFGILHIVMNMVSLWNLGRVVEAQLGRVRFLALYLLSALGGSVLVLLIAPDTPTVGASGAIFGLGAAYYVMARRLGADMRAVNRFIAGLLLWLLISAGLTSWQGHLGGLLAGGLVTLAYAYVPRGPRRGLLQAAACVGLLALLLVLTVGKVSGLTG</sequence>
<evidence type="ECO:0000313" key="10">
    <source>
        <dbReference type="EMBL" id="GDY66418.1"/>
    </source>
</evidence>
<dbReference type="PANTHER" id="PTHR43731">
    <property type="entry name" value="RHOMBOID PROTEASE"/>
    <property type="match status" value="1"/>
</dbReference>
<evidence type="ECO:0000313" key="11">
    <source>
        <dbReference type="Proteomes" id="UP000302139"/>
    </source>
</evidence>
<feature type="transmembrane region" description="Helical" evidence="8">
    <location>
        <begin position="314"/>
        <end position="334"/>
    </location>
</feature>
<feature type="transmembrane region" description="Helical" evidence="8">
    <location>
        <begin position="103"/>
        <end position="123"/>
    </location>
</feature>
<feature type="domain" description="Peptidase S54 rhomboid" evidence="9">
    <location>
        <begin position="167"/>
        <end position="303"/>
    </location>
</feature>
<keyword evidence="5 8" id="KW-1133">Transmembrane helix</keyword>
<keyword evidence="4" id="KW-0378">Hydrolase</keyword>
<dbReference type="PANTHER" id="PTHR43731:SF14">
    <property type="entry name" value="PRESENILIN-ASSOCIATED RHOMBOID-LIKE PROTEIN, MITOCHONDRIAL"/>
    <property type="match status" value="1"/>
</dbReference>
<comment type="similarity">
    <text evidence="2">Belongs to the peptidase S54 family.</text>
</comment>
<dbReference type="InterPro" id="IPR022764">
    <property type="entry name" value="Peptidase_S54_rhomboid_dom"/>
</dbReference>
<reference evidence="10 11" key="1">
    <citation type="submission" date="2019-04" db="EMBL/GenBank/DDBJ databases">
        <title>Draft genome sequences of Streptomyces avermitilis NBRC 14893.</title>
        <authorList>
            <person name="Komaki H."/>
            <person name="Tamura T."/>
            <person name="Hosoyama A."/>
        </authorList>
    </citation>
    <scope>NUCLEOTIDE SEQUENCE [LARGE SCALE GENOMIC DNA]</scope>
    <source>
        <strain evidence="10 11">NBRC 14893</strain>
    </source>
</reference>
<feature type="transmembrane region" description="Helical" evidence="8">
    <location>
        <begin position="185"/>
        <end position="203"/>
    </location>
</feature>
<dbReference type="AlphaFoldDB" id="A0A4D4M3K8"/>
<dbReference type="InterPro" id="IPR050925">
    <property type="entry name" value="Rhomboid_protease_S54"/>
</dbReference>
<dbReference type="Pfam" id="PF01694">
    <property type="entry name" value="Rhomboid"/>
    <property type="match status" value="1"/>
</dbReference>
<protein>
    <submittedName>
        <fullName evidence="10">Rhomboid family intramembrane serine protease</fullName>
    </submittedName>
</protein>
<feature type="transmembrane region" description="Helical" evidence="8">
    <location>
        <begin position="266"/>
        <end position="284"/>
    </location>
</feature>
<proteinExistence type="inferred from homology"/>
<feature type="transmembrane region" description="Helical" evidence="8">
    <location>
        <begin position="290"/>
        <end position="307"/>
    </location>
</feature>
<comment type="caution">
    <text evidence="10">The sequence shown here is derived from an EMBL/GenBank/DDBJ whole genome shotgun (WGS) entry which is preliminary data.</text>
</comment>
<comment type="subcellular location">
    <subcellularLocation>
        <location evidence="1">Membrane</location>
        <topology evidence="1">Multi-pass membrane protein</topology>
    </subcellularLocation>
</comment>
<name>A0A4D4M3K8_STRAX</name>
<dbReference type="SUPFAM" id="SSF144091">
    <property type="entry name" value="Rhomboid-like"/>
    <property type="match status" value="1"/>
</dbReference>
<feature type="transmembrane region" description="Helical" evidence="8">
    <location>
        <begin position="240"/>
        <end position="257"/>
    </location>
</feature>
<dbReference type="EMBL" id="BJHX01000001">
    <property type="protein sequence ID" value="GDY66418.1"/>
    <property type="molecule type" value="Genomic_DNA"/>
</dbReference>
<accession>A0A4D4M3K8</accession>
<evidence type="ECO:0000256" key="5">
    <source>
        <dbReference type="ARBA" id="ARBA00022989"/>
    </source>
</evidence>
<evidence type="ECO:0000256" key="8">
    <source>
        <dbReference type="SAM" id="Phobius"/>
    </source>
</evidence>
<feature type="region of interest" description="Disordered" evidence="7">
    <location>
        <begin position="1"/>
        <end position="43"/>
    </location>
</feature>
<dbReference type="GO" id="GO:0016020">
    <property type="term" value="C:membrane"/>
    <property type="evidence" value="ECO:0007669"/>
    <property type="project" value="UniProtKB-SubCell"/>
</dbReference>